<dbReference type="EMBL" id="QBKS01000001">
    <property type="protein sequence ID" value="PTX58088.1"/>
    <property type="molecule type" value="Genomic_DNA"/>
</dbReference>
<reference evidence="10 11" key="1">
    <citation type="submission" date="2018-04" db="EMBL/GenBank/DDBJ databases">
        <title>Genomic Encyclopedia of Archaeal and Bacterial Type Strains, Phase II (KMG-II): from individual species to whole genera.</title>
        <authorList>
            <person name="Goeker M."/>
        </authorList>
    </citation>
    <scope>NUCLEOTIDE SEQUENCE [LARGE SCALE GENOMIC DNA]</scope>
    <source>
        <strain evidence="10 11">DSM 100977</strain>
    </source>
</reference>
<dbReference type="GO" id="GO:0030256">
    <property type="term" value="C:type I protein secretion system complex"/>
    <property type="evidence" value="ECO:0007669"/>
    <property type="project" value="InterPro"/>
</dbReference>
<dbReference type="OrthoDB" id="9808328at2"/>
<evidence type="ECO:0000256" key="5">
    <source>
        <dbReference type="ARBA" id="ARBA00022989"/>
    </source>
</evidence>
<evidence type="ECO:0000259" key="8">
    <source>
        <dbReference type="PROSITE" id="PS50893"/>
    </source>
</evidence>
<feature type="transmembrane region" description="Helical" evidence="7">
    <location>
        <begin position="21"/>
        <end position="40"/>
    </location>
</feature>
<comment type="caution">
    <text evidence="10">The sequence shown here is derived from an EMBL/GenBank/DDBJ whole genome shotgun (WGS) entry which is preliminary data.</text>
</comment>
<keyword evidence="2 7" id="KW-0812">Transmembrane</keyword>
<dbReference type="GO" id="GO:0005886">
    <property type="term" value="C:plasma membrane"/>
    <property type="evidence" value="ECO:0007669"/>
    <property type="project" value="UniProtKB-SubCell"/>
</dbReference>
<evidence type="ECO:0000259" key="9">
    <source>
        <dbReference type="PROSITE" id="PS50929"/>
    </source>
</evidence>
<keyword evidence="3" id="KW-0547">Nucleotide-binding</keyword>
<dbReference type="PANTHER" id="PTHR43394:SF1">
    <property type="entry name" value="ATP-BINDING CASSETTE SUB-FAMILY B MEMBER 10, MITOCHONDRIAL"/>
    <property type="match status" value="1"/>
</dbReference>
<keyword evidence="5 7" id="KW-1133">Transmembrane helix</keyword>
<dbReference type="Proteomes" id="UP000243978">
    <property type="component" value="Unassembled WGS sequence"/>
</dbReference>
<dbReference type="InterPro" id="IPR003439">
    <property type="entry name" value="ABC_transporter-like_ATP-bd"/>
</dbReference>
<dbReference type="SUPFAM" id="SSF90123">
    <property type="entry name" value="ABC transporter transmembrane region"/>
    <property type="match status" value="1"/>
</dbReference>
<evidence type="ECO:0000256" key="6">
    <source>
        <dbReference type="ARBA" id="ARBA00023136"/>
    </source>
</evidence>
<dbReference type="InterPro" id="IPR010128">
    <property type="entry name" value="ATPase_T1SS_PrtD-like"/>
</dbReference>
<feature type="transmembrane region" description="Helical" evidence="7">
    <location>
        <begin position="60"/>
        <end position="78"/>
    </location>
</feature>
<dbReference type="NCBIfam" id="TIGR01842">
    <property type="entry name" value="type_I_sec_PrtD"/>
    <property type="match status" value="1"/>
</dbReference>
<dbReference type="InterPro" id="IPR017871">
    <property type="entry name" value="ABC_transporter-like_CS"/>
</dbReference>
<dbReference type="InterPro" id="IPR027417">
    <property type="entry name" value="P-loop_NTPase"/>
</dbReference>
<gene>
    <name evidence="10" type="ORF">C8N43_2764</name>
</gene>
<evidence type="ECO:0000313" key="10">
    <source>
        <dbReference type="EMBL" id="PTX58088.1"/>
    </source>
</evidence>
<dbReference type="GO" id="GO:0030253">
    <property type="term" value="P:protein secretion by the type I secretion system"/>
    <property type="evidence" value="ECO:0007669"/>
    <property type="project" value="InterPro"/>
</dbReference>
<feature type="domain" description="ABC transmembrane type-1" evidence="9">
    <location>
        <begin position="25"/>
        <end position="303"/>
    </location>
</feature>
<evidence type="ECO:0000256" key="7">
    <source>
        <dbReference type="SAM" id="Phobius"/>
    </source>
</evidence>
<dbReference type="Pfam" id="PF00005">
    <property type="entry name" value="ABC_tran"/>
    <property type="match status" value="1"/>
</dbReference>
<keyword evidence="6 7" id="KW-0472">Membrane</keyword>
<dbReference type="InterPro" id="IPR036640">
    <property type="entry name" value="ABC1_TM_sf"/>
</dbReference>
<proteinExistence type="predicted"/>
<dbReference type="Gene3D" id="1.20.1560.10">
    <property type="entry name" value="ABC transporter type 1, transmembrane domain"/>
    <property type="match status" value="1"/>
</dbReference>
<dbReference type="SUPFAM" id="SSF52540">
    <property type="entry name" value="P-loop containing nucleoside triphosphate hydrolases"/>
    <property type="match status" value="1"/>
</dbReference>
<dbReference type="PROSITE" id="PS50929">
    <property type="entry name" value="ABC_TM1F"/>
    <property type="match status" value="1"/>
</dbReference>
<protein>
    <submittedName>
        <fullName evidence="10">ATP-binding cassette subfamily C protein</fullName>
    </submittedName>
</protein>
<evidence type="ECO:0000256" key="4">
    <source>
        <dbReference type="ARBA" id="ARBA00022840"/>
    </source>
</evidence>
<feature type="transmembrane region" description="Helical" evidence="7">
    <location>
        <begin position="159"/>
        <end position="177"/>
    </location>
</feature>
<dbReference type="SMART" id="SM00382">
    <property type="entry name" value="AAA"/>
    <property type="match status" value="1"/>
</dbReference>
<dbReference type="PROSITE" id="PS50893">
    <property type="entry name" value="ABC_TRANSPORTER_2"/>
    <property type="match status" value="1"/>
</dbReference>
<sequence>MRQAPNHQGRAELLAARKQSRPLFAAAFVFSIFVNLLMLTGPLYMLQVYDRVLGSRSEETLLALSILVVFLYAMMGLLDYARGRVLARIGARFQDTLDRRVFSAMLRKSNLAPEKKDGNTGLRDLEAVQNLLSSPALLALFDMPWTPLFLAAIFIFHPWLGYLAVAGGTLLIVLTLINQRSTRQPQLEAGLKGMQANRMSDEIMEETEVIAGLGMREASFDRWQELRADALQQSLLKSDRAGAITATTKTLRLFLQSAMLGLGAYLVLQNELTAGAMIAGSILLGRALAPVELAIGQWGLVQRASMGWQSLQALLTEVAQMPPRTPLPRPQARLTGEQVTVIPPGEKQATLRMISFDLPPGQAMGVIGPSGAGKSTLAKALTGIWPAAGGKIRLGGAALDQYDPDALGSHIGYLPQKVNLFDGTIGQNIARLRKDANPQDIIAAAQKADAHELILKQPQGYDTPISAARGRLSGGELQRIGLARALYGDPVLLVLDEPNSNLDNDGSNALNAAIRKMKSEGRSVIIMAHRPSAIAECELLMVLEGGMRRAFGPRDEVLKGTVANHGAITGKPQPGGVT</sequence>
<evidence type="ECO:0000313" key="11">
    <source>
        <dbReference type="Proteomes" id="UP000243978"/>
    </source>
</evidence>
<keyword evidence="4 10" id="KW-0067">ATP-binding</keyword>
<dbReference type="GO" id="GO:0015421">
    <property type="term" value="F:ABC-type oligopeptide transporter activity"/>
    <property type="evidence" value="ECO:0007669"/>
    <property type="project" value="TreeGrafter"/>
</dbReference>
<name>A0A2T6BPU1_9RHOB</name>
<feature type="domain" description="ABC transporter" evidence="8">
    <location>
        <begin position="334"/>
        <end position="570"/>
    </location>
</feature>
<dbReference type="Pfam" id="PF00664">
    <property type="entry name" value="ABC_membrane"/>
    <property type="match status" value="1"/>
</dbReference>
<dbReference type="InterPro" id="IPR003593">
    <property type="entry name" value="AAA+_ATPase"/>
</dbReference>
<dbReference type="GO" id="GO:0016887">
    <property type="term" value="F:ATP hydrolysis activity"/>
    <property type="evidence" value="ECO:0007669"/>
    <property type="project" value="InterPro"/>
</dbReference>
<keyword evidence="11" id="KW-1185">Reference proteome</keyword>
<comment type="subcellular location">
    <subcellularLocation>
        <location evidence="1">Cell membrane</location>
        <topology evidence="1">Multi-pass membrane protein</topology>
    </subcellularLocation>
</comment>
<dbReference type="PROSITE" id="PS00211">
    <property type="entry name" value="ABC_TRANSPORTER_1"/>
    <property type="match status" value="1"/>
</dbReference>
<dbReference type="AlphaFoldDB" id="A0A2T6BPU1"/>
<dbReference type="InterPro" id="IPR011527">
    <property type="entry name" value="ABC1_TM_dom"/>
</dbReference>
<dbReference type="Gene3D" id="3.40.50.300">
    <property type="entry name" value="P-loop containing nucleotide triphosphate hydrolases"/>
    <property type="match status" value="1"/>
</dbReference>
<accession>A0A2T6BPU1</accession>
<evidence type="ECO:0000256" key="2">
    <source>
        <dbReference type="ARBA" id="ARBA00022692"/>
    </source>
</evidence>
<dbReference type="PANTHER" id="PTHR43394">
    <property type="entry name" value="ATP-DEPENDENT PERMEASE MDL1, MITOCHONDRIAL"/>
    <property type="match status" value="1"/>
</dbReference>
<dbReference type="InterPro" id="IPR039421">
    <property type="entry name" value="Type_1_exporter"/>
</dbReference>
<dbReference type="RefSeq" id="WP_107846129.1">
    <property type="nucleotide sequence ID" value="NZ_QBKS01000001.1"/>
</dbReference>
<evidence type="ECO:0000256" key="1">
    <source>
        <dbReference type="ARBA" id="ARBA00004651"/>
    </source>
</evidence>
<organism evidence="10 11">
    <name type="scientific">Litoreibacter ponti</name>
    <dbReference type="NCBI Taxonomy" id="1510457"/>
    <lineage>
        <taxon>Bacteria</taxon>
        <taxon>Pseudomonadati</taxon>
        <taxon>Pseudomonadota</taxon>
        <taxon>Alphaproteobacteria</taxon>
        <taxon>Rhodobacterales</taxon>
        <taxon>Roseobacteraceae</taxon>
        <taxon>Litoreibacter</taxon>
    </lineage>
</organism>
<dbReference type="GO" id="GO:0005524">
    <property type="term" value="F:ATP binding"/>
    <property type="evidence" value="ECO:0007669"/>
    <property type="project" value="UniProtKB-KW"/>
</dbReference>
<evidence type="ECO:0000256" key="3">
    <source>
        <dbReference type="ARBA" id="ARBA00022741"/>
    </source>
</evidence>